<proteinExistence type="predicted"/>
<evidence type="ECO:0000313" key="2">
    <source>
        <dbReference type="EMBL" id="KAJ1089142.1"/>
    </source>
</evidence>
<feature type="compositionally biased region" description="Gly residues" evidence="1">
    <location>
        <begin position="92"/>
        <end position="101"/>
    </location>
</feature>
<sequence>METRVFPNCIEVSRGQRRGPRHGSKPGPRVQKDPSWETRLPPATDGQRHIRRSHTLPRSPTPLDTKAHRGLRQNMPQAEAEMKTRALPGTTGQSGGQCRGL</sequence>
<evidence type="ECO:0000313" key="3">
    <source>
        <dbReference type="Proteomes" id="UP001066276"/>
    </source>
</evidence>
<dbReference type="Proteomes" id="UP001066276">
    <property type="component" value="Chromosome 11"/>
</dbReference>
<name>A0AAV7LC53_PLEWA</name>
<accession>A0AAV7LC53</accession>
<comment type="caution">
    <text evidence="2">The sequence shown here is derived from an EMBL/GenBank/DDBJ whole genome shotgun (WGS) entry which is preliminary data.</text>
</comment>
<dbReference type="AlphaFoldDB" id="A0AAV7LC53"/>
<dbReference type="EMBL" id="JANPWB010000015">
    <property type="protein sequence ID" value="KAJ1089142.1"/>
    <property type="molecule type" value="Genomic_DNA"/>
</dbReference>
<evidence type="ECO:0000256" key="1">
    <source>
        <dbReference type="SAM" id="MobiDB-lite"/>
    </source>
</evidence>
<feature type="region of interest" description="Disordered" evidence="1">
    <location>
        <begin position="1"/>
        <end position="101"/>
    </location>
</feature>
<protein>
    <submittedName>
        <fullName evidence="2">Uncharacterized protein</fullName>
    </submittedName>
</protein>
<keyword evidence="3" id="KW-1185">Reference proteome</keyword>
<reference evidence="2" key="1">
    <citation type="journal article" date="2022" name="bioRxiv">
        <title>Sequencing and chromosome-scale assembly of the giantPleurodeles waltlgenome.</title>
        <authorList>
            <person name="Brown T."/>
            <person name="Elewa A."/>
            <person name="Iarovenko S."/>
            <person name="Subramanian E."/>
            <person name="Araus A.J."/>
            <person name="Petzold A."/>
            <person name="Susuki M."/>
            <person name="Suzuki K.-i.T."/>
            <person name="Hayashi T."/>
            <person name="Toyoda A."/>
            <person name="Oliveira C."/>
            <person name="Osipova E."/>
            <person name="Leigh N.D."/>
            <person name="Simon A."/>
            <person name="Yun M.H."/>
        </authorList>
    </citation>
    <scope>NUCLEOTIDE SEQUENCE</scope>
    <source>
        <strain evidence="2">20211129_DDA</strain>
        <tissue evidence="2">Liver</tissue>
    </source>
</reference>
<gene>
    <name evidence="2" type="ORF">NDU88_002293</name>
</gene>
<organism evidence="2 3">
    <name type="scientific">Pleurodeles waltl</name>
    <name type="common">Iberian ribbed newt</name>
    <dbReference type="NCBI Taxonomy" id="8319"/>
    <lineage>
        <taxon>Eukaryota</taxon>
        <taxon>Metazoa</taxon>
        <taxon>Chordata</taxon>
        <taxon>Craniata</taxon>
        <taxon>Vertebrata</taxon>
        <taxon>Euteleostomi</taxon>
        <taxon>Amphibia</taxon>
        <taxon>Batrachia</taxon>
        <taxon>Caudata</taxon>
        <taxon>Salamandroidea</taxon>
        <taxon>Salamandridae</taxon>
        <taxon>Pleurodelinae</taxon>
        <taxon>Pleurodeles</taxon>
    </lineage>
</organism>
<feature type="compositionally biased region" description="Basic residues" evidence="1">
    <location>
        <begin position="15"/>
        <end position="24"/>
    </location>
</feature>